<keyword evidence="2" id="KW-1185">Reference proteome</keyword>
<reference evidence="1 2" key="1">
    <citation type="submission" date="2020-08" db="EMBL/GenBank/DDBJ databases">
        <title>Genomic Encyclopedia of Type Strains, Phase IV (KMG-IV): sequencing the most valuable type-strain genomes for metagenomic binning, comparative biology and taxonomic classification.</title>
        <authorList>
            <person name="Goeker M."/>
        </authorList>
    </citation>
    <scope>NUCLEOTIDE SEQUENCE [LARGE SCALE GENOMIC DNA]</scope>
    <source>
        <strain evidence="1 2">DSM 23240</strain>
    </source>
</reference>
<accession>A0A840RS33</accession>
<comment type="caution">
    <text evidence="1">The sequence shown here is derived from an EMBL/GenBank/DDBJ whole genome shotgun (WGS) entry which is preliminary data.</text>
</comment>
<evidence type="ECO:0008006" key="3">
    <source>
        <dbReference type="Google" id="ProtNLM"/>
    </source>
</evidence>
<evidence type="ECO:0000313" key="1">
    <source>
        <dbReference type="EMBL" id="MBB5200595.1"/>
    </source>
</evidence>
<sequence>MSTLTISSNQEAHSSGLFSSVTAFFKRIGNAYELSEAARKEAYLSEAADLYDLEYRIRQMDRETVQSAAWMKGY</sequence>
<evidence type="ECO:0000313" key="2">
    <source>
        <dbReference type="Proteomes" id="UP000571084"/>
    </source>
</evidence>
<dbReference type="InterPro" id="IPR021946">
    <property type="entry name" value="DUF3563"/>
</dbReference>
<organism evidence="1 2">
    <name type="scientific">Glaciimonas immobilis</name>
    <dbReference type="NCBI Taxonomy" id="728004"/>
    <lineage>
        <taxon>Bacteria</taxon>
        <taxon>Pseudomonadati</taxon>
        <taxon>Pseudomonadota</taxon>
        <taxon>Betaproteobacteria</taxon>
        <taxon>Burkholderiales</taxon>
        <taxon>Oxalobacteraceae</taxon>
        <taxon>Glaciimonas</taxon>
    </lineage>
</organism>
<proteinExistence type="predicted"/>
<dbReference type="RefSeq" id="WP_168055917.1">
    <property type="nucleotide sequence ID" value="NZ_JAAOZT010000007.1"/>
</dbReference>
<dbReference type="Proteomes" id="UP000571084">
    <property type="component" value="Unassembled WGS sequence"/>
</dbReference>
<dbReference type="Pfam" id="PF12086">
    <property type="entry name" value="DUF3563"/>
    <property type="match status" value="1"/>
</dbReference>
<gene>
    <name evidence="1" type="ORF">HNR39_002437</name>
</gene>
<dbReference type="AlphaFoldDB" id="A0A840RS33"/>
<dbReference type="EMBL" id="JACHHQ010000005">
    <property type="protein sequence ID" value="MBB5200595.1"/>
    <property type="molecule type" value="Genomic_DNA"/>
</dbReference>
<protein>
    <recommendedName>
        <fullName evidence="3">DUF3563 domain-containing protein</fullName>
    </recommendedName>
</protein>
<name>A0A840RS33_9BURK</name>